<dbReference type="Proteomes" id="UP000887565">
    <property type="component" value="Unplaced"/>
</dbReference>
<accession>A0A915HVV6</accession>
<organism evidence="2 3">
    <name type="scientific">Romanomermis culicivorax</name>
    <name type="common">Nematode worm</name>
    <dbReference type="NCBI Taxonomy" id="13658"/>
    <lineage>
        <taxon>Eukaryota</taxon>
        <taxon>Metazoa</taxon>
        <taxon>Ecdysozoa</taxon>
        <taxon>Nematoda</taxon>
        <taxon>Enoplea</taxon>
        <taxon>Dorylaimia</taxon>
        <taxon>Mermithida</taxon>
        <taxon>Mermithoidea</taxon>
        <taxon>Mermithidae</taxon>
        <taxon>Romanomermis</taxon>
    </lineage>
</organism>
<sequence>MKRLRLISQSKIPGTTNIEGGLLMHVQKEYSKFLTRLVKYYYQLLTSPRHEEVSQKVSFLSRLFHCIKNKTEIIDALNIVDNINLSSMVWEVMTPVVKQGMKDHKGILYHYNTKPFMYFTAYLHHHLNDARINIMDLTGHFRMLLISKDQSVANQEPGASVLINPKNIGWLFLNREKEFEEVKQGENKESDDDMVNYPIDLK</sequence>
<keyword evidence="2" id="KW-1185">Reference proteome</keyword>
<dbReference type="AlphaFoldDB" id="A0A915HVV6"/>
<evidence type="ECO:0000256" key="1">
    <source>
        <dbReference type="SAM" id="MobiDB-lite"/>
    </source>
</evidence>
<name>A0A915HVV6_ROMCU</name>
<feature type="region of interest" description="Disordered" evidence="1">
    <location>
        <begin position="182"/>
        <end position="202"/>
    </location>
</feature>
<protein>
    <submittedName>
        <fullName evidence="3">Uncharacterized protein</fullName>
    </submittedName>
</protein>
<evidence type="ECO:0000313" key="2">
    <source>
        <dbReference type="Proteomes" id="UP000887565"/>
    </source>
</evidence>
<evidence type="ECO:0000313" key="3">
    <source>
        <dbReference type="WBParaSite" id="nRc.2.0.1.t05476-RA"/>
    </source>
</evidence>
<dbReference type="WBParaSite" id="nRc.2.0.1.t05476-RA">
    <property type="protein sequence ID" value="nRc.2.0.1.t05476-RA"/>
    <property type="gene ID" value="nRc.2.0.1.g05476"/>
</dbReference>
<reference evidence="3" key="1">
    <citation type="submission" date="2022-11" db="UniProtKB">
        <authorList>
            <consortium name="WormBaseParasite"/>
        </authorList>
    </citation>
    <scope>IDENTIFICATION</scope>
</reference>
<proteinExistence type="predicted"/>